<dbReference type="Proteomes" id="UP000679008">
    <property type="component" value="Unassembled WGS sequence"/>
</dbReference>
<evidence type="ECO:0000256" key="1">
    <source>
        <dbReference type="SAM" id="SignalP"/>
    </source>
</evidence>
<reference evidence="2 3" key="1">
    <citation type="submission" date="2021-04" db="EMBL/GenBank/DDBJ databases">
        <title>Description of novel Flavobacterium sp. F-328.</title>
        <authorList>
            <person name="Saticioglu I.B."/>
        </authorList>
    </citation>
    <scope>NUCLEOTIDE SEQUENCE [LARGE SCALE GENOMIC DNA]</scope>
    <source>
        <strain evidence="2 3">F-328</strain>
    </source>
</reference>
<organism evidence="2 3">
    <name type="scientific">Flavobacterium erciyesense</name>
    <dbReference type="NCBI Taxonomy" id="2825842"/>
    <lineage>
        <taxon>Bacteria</taxon>
        <taxon>Pseudomonadati</taxon>
        <taxon>Bacteroidota</taxon>
        <taxon>Flavobacteriia</taxon>
        <taxon>Flavobacteriales</taxon>
        <taxon>Flavobacteriaceae</taxon>
        <taxon>Flavobacterium</taxon>
    </lineage>
</organism>
<sequence length="111" mass="12358">MKNVFLSLTFSLVSFCSFAKSENLSVVIPNNLETKEFSNIERETIDVFDVKYVFSEASCYADIYYQGVLVKTVRAIGSGSNSFTAQLNCLQNADKAARAYIAMREATISQN</sequence>
<accession>A0ABS5CZT9</accession>
<keyword evidence="3" id="KW-1185">Reference proteome</keyword>
<keyword evidence="1" id="KW-0732">Signal</keyword>
<evidence type="ECO:0000313" key="2">
    <source>
        <dbReference type="EMBL" id="MBQ0907281.1"/>
    </source>
</evidence>
<feature type="signal peptide" evidence="1">
    <location>
        <begin position="1"/>
        <end position="19"/>
    </location>
</feature>
<proteinExistence type="predicted"/>
<feature type="chain" id="PRO_5047251651" description="UrcA family protein" evidence="1">
    <location>
        <begin position="20"/>
        <end position="111"/>
    </location>
</feature>
<gene>
    <name evidence="2" type="ORF">KBJ98_01040</name>
</gene>
<protein>
    <recommendedName>
        <fullName evidence="4">UrcA family protein</fullName>
    </recommendedName>
</protein>
<name>A0ABS5CZT9_9FLAO</name>
<evidence type="ECO:0000313" key="3">
    <source>
        <dbReference type="Proteomes" id="UP000679008"/>
    </source>
</evidence>
<comment type="caution">
    <text evidence="2">The sequence shown here is derived from an EMBL/GenBank/DDBJ whole genome shotgun (WGS) entry which is preliminary data.</text>
</comment>
<dbReference type="RefSeq" id="WP_210787913.1">
    <property type="nucleotide sequence ID" value="NZ_JAGPXB010000001.1"/>
</dbReference>
<evidence type="ECO:0008006" key="4">
    <source>
        <dbReference type="Google" id="ProtNLM"/>
    </source>
</evidence>
<dbReference type="EMBL" id="JAGPXB010000001">
    <property type="protein sequence ID" value="MBQ0907281.1"/>
    <property type="molecule type" value="Genomic_DNA"/>
</dbReference>